<keyword evidence="2" id="KW-1185">Reference proteome</keyword>
<gene>
    <name evidence="1" type="ORF">J2800_004029</name>
</gene>
<comment type="caution">
    <text evidence="1">The sequence shown here is derived from an EMBL/GenBank/DDBJ whole genome shotgun (WGS) entry which is preliminary data.</text>
</comment>
<proteinExistence type="predicted"/>
<organism evidence="1 2">
    <name type="scientific">Caulobacter rhizosphaerae</name>
    <dbReference type="NCBI Taxonomy" id="2010972"/>
    <lineage>
        <taxon>Bacteria</taxon>
        <taxon>Pseudomonadati</taxon>
        <taxon>Pseudomonadota</taxon>
        <taxon>Alphaproteobacteria</taxon>
        <taxon>Caulobacterales</taxon>
        <taxon>Caulobacteraceae</taxon>
        <taxon>Caulobacter</taxon>
    </lineage>
</organism>
<name>A0ABU1N4C1_9CAUL</name>
<evidence type="ECO:0000313" key="1">
    <source>
        <dbReference type="EMBL" id="MDR6533267.1"/>
    </source>
</evidence>
<evidence type="ECO:0000313" key="2">
    <source>
        <dbReference type="Proteomes" id="UP001262754"/>
    </source>
</evidence>
<dbReference type="EMBL" id="JAVDRL010000012">
    <property type="protein sequence ID" value="MDR6533267.1"/>
    <property type="molecule type" value="Genomic_DNA"/>
</dbReference>
<sequence length="96" mass="10210">MSASLRVVTAGQRAKVAVESTAGLSERIQHLQAEAKRLASAHIDALRASMLETQRIADEIANGGEAYPAGVRDLARRLGEDNAARAMTIQGIVSRL</sequence>
<dbReference type="Proteomes" id="UP001262754">
    <property type="component" value="Unassembled WGS sequence"/>
</dbReference>
<reference evidence="1 2" key="1">
    <citation type="submission" date="2023-07" db="EMBL/GenBank/DDBJ databases">
        <title>Sorghum-associated microbial communities from plants grown in Nebraska, USA.</title>
        <authorList>
            <person name="Schachtman D."/>
        </authorList>
    </citation>
    <scope>NUCLEOTIDE SEQUENCE [LARGE SCALE GENOMIC DNA]</scope>
    <source>
        <strain evidence="1 2">DS2154</strain>
    </source>
</reference>
<accession>A0ABU1N4C1</accession>
<protein>
    <submittedName>
        <fullName evidence="1">Uncharacterized protein</fullName>
    </submittedName>
</protein>
<dbReference type="RefSeq" id="WP_156402437.1">
    <property type="nucleotide sequence ID" value="NZ_BMLD01000001.1"/>
</dbReference>